<reference evidence="7 10" key="1">
    <citation type="submission" date="2015-10" db="EMBL/GenBank/DDBJ databases">
        <title>Mycobacterium gordonae draft genome assembly.</title>
        <authorList>
            <person name="Ustinova V."/>
            <person name="Smirnova T."/>
            <person name="Blagodatskikh K."/>
            <person name="Varlamov D."/>
            <person name="Larionova E."/>
            <person name="Chernousova L."/>
        </authorList>
    </citation>
    <scope>NUCLEOTIDE SEQUENCE [LARGE SCALE GENOMIC DNA]</scope>
    <source>
        <strain evidence="7 10">CTRI 14-8773</strain>
    </source>
</reference>
<evidence type="ECO:0000256" key="4">
    <source>
        <dbReference type="ARBA" id="ARBA00023136"/>
    </source>
</evidence>
<dbReference type="PANTHER" id="PTHR42718">
    <property type="entry name" value="MAJOR FACILITATOR SUPERFAMILY MULTIDRUG TRANSPORTER MFSC"/>
    <property type="match status" value="1"/>
</dbReference>
<reference evidence="8 11" key="3">
    <citation type="submission" date="2016-06" db="EMBL/GenBank/DDBJ databases">
        <authorList>
            <person name="Kjaerup R.B."/>
            <person name="Dalgaard T.S."/>
            <person name="Juul-Madsen H.R."/>
        </authorList>
    </citation>
    <scope>NUCLEOTIDE SEQUENCE [LARGE SCALE GENOMIC DNA]</scope>
    <source>
        <strain evidence="8 11">1245752.6</strain>
    </source>
</reference>
<dbReference type="GO" id="GO:0005886">
    <property type="term" value="C:plasma membrane"/>
    <property type="evidence" value="ECO:0007669"/>
    <property type="project" value="UniProtKB-SubCell"/>
</dbReference>
<accession>A0A0Q2LK30</accession>
<dbReference type="OrthoDB" id="9781469at2"/>
<dbReference type="AlphaFoldDB" id="A0A0Q2LK30"/>
<name>A0A0Q2LK30_MYCGO</name>
<proteinExistence type="predicted"/>
<reference evidence="9 12" key="2">
    <citation type="submission" date="2016-01" db="EMBL/GenBank/DDBJ databases">
        <title>The new phylogeny of the genus Mycobacterium.</title>
        <authorList>
            <person name="Tarcisio F."/>
            <person name="Conor M."/>
            <person name="Antonella G."/>
            <person name="Elisabetta G."/>
            <person name="Giulia F.S."/>
            <person name="Sara T."/>
            <person name="Anna F."/>
            <person name="Clotilde B."/>
            <person name="Roberto B."/>
            <person name="Veronica D.S."/>
            <person name="Fabio R."/>
            <person name="Monica P."/>
            <person name="Olivier J."/>
            <person name="Enrico T."/>
            <person name="Nicola S."/>
        </authorList>
    </citation>
    <scope>NUCLEOTIDE SEQUENCE [LARGE SCALE GENOMIC DNA]</scope>
    <source>
        <strain evidence="9 12">DSM 44160</strain>
    </source>
</reference>
<evidence type="ECO:0000313" key="9">
    <source>
        <dbReference type="EMBL" id="ORV95678.1"/>
    </source>
</evidence>
<dbReference type="EMBL" id="LKTM01000356">
    <property type="protein sequence ID" value="KQH76226.1"/>
    <property type="molecule type" value="Genomic_DNA"/>
</dbReference>
<evidence type="ECO:0000256" key="3">
    <source>
        <dbReference type="ARBA" id="ARBA00022989"/>
    </source>
</evidence>
<dbReference type="EMBL" id="LQOY01000019">
    <property type="protein sequence ID" value="ORV95678.1"/>
    <property type="molecule type" value="Genomic_DNA"/>
</dbReference>
<dbReference type="PROSITE" id="PS50850">
    <property type="entry name" value="MFS"/>
    <property type="match status" value="1"/>
</dbReference>
<dbReference type="InterPro" id="IPR020846">
    <property type="entry name" value="MFS_dom"/>
</dbReference>
<evidence type="ECO:0000256" key="5">
    <source>
        <dbReference type="SAM" id="MobiDB-lite"/>
    </source>
</evidence>
<keyword evidence="2" id="KW-0812">Transmembrane</keyword>
<dbReference type="Proteomes" id="UP000093757">
    <property type="component" value="Unassembled WGS sequence"/>
</dbReference>
<evidence type="ECO:0000313" key="12">
    <source>
        <dbReference type="Proteomes" id="UP000193928"/>
    </source>
</evidence>
<evidence type="ECO:0000313" key="7">
    <source>
        <dbReference type="EMBL" id="KQH76226.1"/>
    </source>
</evidence>
<evidence type="ECO:0000313" key="8">
    <source>
        <dbReference type="EMBL" id="OBS01234.1"/>
    </source>
</evidence>
<organism evidence="7 10">
    <name type="scientific">Mycobacterium gordonae</name>
    <dbReference type="NCBI Taxonomy" id="1778"/>
    <lineage>
        <taxon>Bacteria</taxon>
        <taxon>Bacillati</taxon>
        <taxon>Actinomycetota</taxon>
        <taxon>Actinomycetes</taxon>
        <taxon>Mycobacteriales</taxon>
        <taxon>Mycobacteriaceae</taxon>
        <taxon>Mycobacterium</taxon>
    </lineage>
</organism>
<evidence type="ECO:0000259" key="6">
    <source>
        <dbReference type="PROSITE" id="PS50850"/>
    </source>
</evidence>
<evidence type="ECO:0000256" key="2">
    <source>
        <dbReference type="ARBA" id="ARBA00022692"/>
    </source>
</evidence>
<evidence type="ECO:0000313" key="10">
    <source>
        <dbReference type="Proteomes" id="UP000051677"/>
    </source>
</evidence>
<evidence type="ECO:0000313" key="11">
    <source>
        <dbReference type="Proteomes" id="UP000093757"/>
    </source>
</evidence>
<dbReference type="Gene3D" id="1.20.1720.10">
    <property type="entry name" value="Multidrug resistance protein D"/>
    <property type="match status" value="1"/>
</dbReference>
<dbReference type="Proteomes" id="UP000193928">
    <property type="component" value="Unassembled WGS sequence"/>
</dbReference>
<evidence type="ECO:0000256" key="1">
    <source>
        <dbReference type="ARBA" id="ARBA00004651"/>
    </source>
</evidence>
<dbReference type="GO" id="GO:0022857">
    <property type="term" value="F:transmembrane transporter activity"/>
    <property type="evidence" value="ECO:0007669"/>
    <property type="project" value="InterPro"/>
</dbReference>
<sequence>MTAALPTIAADLVVGASVLQWMANVYVLVPAAPMLVCGTPGDRYGRRQLLLIGLGLFAAQPTRTGPKSPSAHYSRPRKRRGDVRG</sequence>
<comment type="subcellular location">
    <subcellularLocation>
        <location evidence="1">Cell membrane</location>
        <topology evidence="1">Multi-pass membrane protein</topology>
    </subcellularLocation>
</comment>
<dbReference type="EMBL" id="MAEM01000307">
    <property type="protein sequence ID" value="OBS01234.1"/>
    <property type="molecule type" value="Genomic_DNA"/>
</dbReference>
<feature type="compositionally biased region" description="Basic residues" evidence="5">
    <location>
        <begin position="74"/>
        <end position="85"/>
    </location>
</feature>
<feature type="region of interest" description="Disordered" evidence="5">
    <location>
        <begin position="60"/>
        <end position="85"/>
    </location>
</feature>
<dbReference type="InterPro" id="IPR036259">
    <property type="entry name" value="MFS_trans_sf"/>
</dbReference>
<dbReference type="Proteomes" id="UP000051677">
    <property type="component" value="Unassembled WGS sequence"/>
</dbReference>
<gene>
    <name evidence="8" type="ORF">A9W98_21110</name>
    <name evidence="7" type="ORF">AO501_00985</name>
    <name evidence="9" type="ORF">AWC08_14510</name>
</gene>
<protein>
    <recommendedName>
        <fullName evidence="6">Major facilitator superfamily (MFS) profile domain-containing protein</fullName>
    </recommendedName>
</protein>
<keyword evidence="3" id="KW-1133">Transmembrane helix</keyword>
<keyword evidence="12" id="KW-1185">Reference proteome</keyword>
<dbReference type="PANTHER" id="PTHR42718:SF42">
    <property type="entry name" value="EXPORT PROTEIN"/>
    <property type="match status" value="1"/>
</dbReference>
<keyword evidence="4" id="KW-0472">Membrane</keyword>
<comment type="caution">
    <text evidence="7">The sequence shown here is derived from an EMBL/GenBank/DDBJ whole genome shotgun (WGS) entry which is preliminary data.</text>
</comment>
<dbReference type="SUPFAM" id="SSF103473">
    <property type="entry name" value="MFS general substrate transporter"/>
    <property type="match status" value="1"/>
</dbReference>
<feature type="domain" description="Major facilitator superfamily (MFS) profile" evidence="6">
    <location>
        <begin position="1"/>
        <end position="85"/>
    </location>
</feature>